<organism evidence="2 3">
    <name type="scientific">Brucella thiophenivorans</name>
    <dbReference type="NCBI Taxonomy" id="571255"/>
    <lineage>
        <taxon>Bacteria</taxon>
        <taxon>Pseudomonadati</taxon>
        <taxon>Pseudomonadota</taxon>
        <taxon>Alphaproteobacteria</taxon>
        <taxon>Hyphomicrobiales</taxon>
        <taxon>Brucellaceae</taxon>
        <taxon>Brucella/Ochrobactrum group</taxon>
        <taxon>Brucella</taxon>
    </lineage>
</organism>
<accession>A0A256FE04</accession>
<dbReference type="Proteomes" id="UP000215590">
    <property type="component" value="Unassembled WGS sequence"/>
</dbReference>
<evidence type="ECO:0000313" key="3">
    <source>
        <dbReference type="Proteomes" id="UP000215590"/>
    </source>
</evidence>
<keyword evidence="3" id="KW-1185">Reference proteome</keyword>
<protein>
    <submittedName>
        <fullName evidence="2">Uncharacterized protein</fullName>
    </submittedName>
</protein>
<reference evidence="2 3" key="1">
    <citation type="submission" date="2017-07" db="EMBL/GenBank/DDBJ databases">
        <title>Phylogenetic study on the rhizospheric bacterium Ochrobactrum sp. A44.</title>
        <authorList>
            <person name="Krzyzanowska D.M."/>
            <person name="Ossowicki A."/>
            <person name="Rajewska M."/>
            <person name="Maciag T."/>
            <person name="Kaczynski Z."/>
            <person name="Czerwicka M."/>
            <person name="Jafra S."/>
        </authorList>
    </citation>
    <scope>NUCLEOTIDE SEQUENCE [LARGE SCALE GENOMIC DNA]</scope>
    <source>
        <strain evidence="2 3">DSM 7216</strain>
    </source>
</reference>
<dbReference type="RefSeq" id="WP_143850976.1">
    <property type="nucleotide sequence ID" value="NZ_JBHEEK010000018.1"/>
</dbReference>
<comment type="caution">
    <text evidence="2">The sequence shown here is derived from an EMBL/GenBank/DDBJ whole genome shotgun (WGS) entry which is preliminary data.</text>
</comment>
<name>A0A256FE04_9HYPH</name>
<feature type="region of interest" description="Disordered" evidence="1">
    <location>
        <begin position="1"/>
        <end position="31"/>
    </location>
</feature>
<dbReference type="EMBL" id="NNRJ01000054">
    <property type="protein sequence ID" value="OYR13064.1"/>
    <property type="molecule type" value="Genomic_DNA"/>
</dbReference>
<evidence type="ECO:0000313" key="2">
    <source>
        <dbReference type="EMBL" id="OYR13064.1"/>
    </source>
</evidence>
<feature type="compositionally biased region" description="Polar residues" evidence="1">
    <location>
        <begin position="1"/>
        <end position="19"/>
    </location>
</feature>
<gene>
    <name evidence="2" type="ORF">CEV31_3515</name>
</gene>
<proteinExistence type="predicted"/>
<evidence type="ECO:0000256" key="1">
    <source>
        <dbReference type="SAM" id="MobiDB-lite"/>
    </source>
</evidence>
<sequence length="59" mass="6516">MDFVPTSNRDNPASVNMGNFHNDDQDEISGNEHEGKAIHPILVKSPIRPKLDALGYAQN</sequence>
<dbReference type="AlphaFoldDB" id="A0A256FE04"/>